<dbReference type="RefSeq" id="WP_341876423.1">
    <property type="nucleotide sequence ID" value="NZ_CP121687.1"/>
</dbReference>
<keyword evidence="1" id="KW-1133">Transmembrane helix</keyword>
<keyword evidence="1" id="KW-0812">Transmembrane</keyword>
<evidence type="ECO:0000256" key="1">
    <source>
        <dbReference type="SAM" id="Phobius"/>
    </source>
</evidence>
<organism evidence="2 3">
    <name type="scientific">Defluviitalea saccharophila</name>
    <dbReference type="NCBI Taxonomy" id="879970"/>
    <lineage>
        <taxon>Bacteria</taxon>
        <taxon>Bacillati</taxon>
        <taxon>Bacillota</taxon>
        <taxon>Clostridia</taxon>
        <taxon>Lachnospirales</taxon>
        <taxon>Defluviitaleaceae</taxon>
        <taxon>Defluviitalea</taxon>
    </lineage>
</organism>
<gene>
    <name evidence="2" type="ORF">QBE51_11570</name>
</gene>
<sequence>MEEVSLLKLIIVGLPETVLNLLIGLVLCRDNVKKNWKSFILKMCISVITILITIFFVRSNINSLLWVTVYMVFVYTSVFKYVWEMNYRQSILSACSTIFLLTFLETITLPLYTMLVKGLNFTNIFDGGMLFSPLMRTLHIIVFLILTRWNLRNNEVISGEWSRQNQHSKIAIIIIIISMFWCMASMLNYVDFTYKISVFETEASFLVGNIRLVFWMTIWFFIFLLVLAYYIFSFLDTQKMFDISLEEILSTVGDELSKEEIKGYIDILQQKYNEKRGE</sequence>
<keyword evidence="1" id="KW-0472">Membrane</keyword>
<feature type="transmembrane region" description="Helical" evidence="1">
    <location>
        <begin position="90"/>
        <end position="109"/>
    </location>
</feature>
<evidence type="ECO:0000313" key="2">
    <source>
        <dbReference type="EMBL" id="WZL69427.1"/>
    </source>
</evidence>
<feature type="transmembrane region" description="Helical" evidence="1">
    <location>
        <begin position="170"/>
        <end position="190"/>
    </location>
</feature>
<proteinExistence type="predicted"/>
<feature type="transmembrane region" description="Helical" evidence="1">
    <location>
        <begin position="63"/>
        <end position="83"/>
    </location>
</feature>
<feature type="transmembrane region" description="Helical" evidence="1">
    <location>
        <begin position="6"/>
        <end position="27"/>
    </location>
</feature>
<feature type="transmembrane region" description="Helical" evidence="1">
    <location>
        <begin position="210"/>
        <end position="232"/>
    </location>
</feature>
<protein>
    <submittedName>
        <fullName evidence="2">Uncharacterized protein</fullName>
    </submittedName>
</protein>
<dbReference type="EMBL" id="CP121687">
    <property type="protein sequence ID" value="WZL69427.1"/>
    <property type="molecule type" value="Genomic_DNA"/>
</dbReference>
<name>A0ABZ2Y296_9FIRM</name>
<feature type="transmembrane region" description="Helical" evidence="1">
    <location>
        <begin position="129"/>
        <end position="149"/>
    </location>
</feature>
<reference evidence="2 3" key="1">
    <citation type="submission" date="2023-03" db="EMBL/GenBank/DDBJ databases">
        <title>Novel Species.</title>
        <authorList>
            <person name="Ma S."/>
        </authorList>
    </citation>
    <scope>NUCLEOTIDE SEQUENCE [LARGE SCALE GENOMIC DNA]</scope>
    <source>
        <strain evidence="2 3">LIND6LT2</strain>
    </source>
</reference>
<accession>A0ABZ2Y296</accession>
<feature type="transmembrane region" description="Helical" evidence="1">
    <location>
        <begin position="39"/>
        <end position="57"/>
    </location>
</feature>
<evidence type="ECO:0000313" key="3">
    <source>
        <dbReference type="Proteomes" id="UP001486565"/>
    </source>
</evidence>
<keyword evidence="3" id="KW-1185">Reference proteome</keyword>
<dbReference type="Proteomes" id="UP001486565">
    <property type="component" value="Chromosome"/>
</dbReference>